<dbReference type="HOGENOM" id="CLU_1736915_0_0_10"/>
<sequence>MKNYQTLANELKIMLGIVFIASSLLKVVSIRTFAMETGDYIDLYMPQWLHGWNMPCAIGVCASELLVGLLAFWRKHVRWMSILSLVMLTFFVWLTGVNLFFPTVFGSVESCGCFGELVHFTPVGSFVKSVVLWLLALVLFVVVITDRKHV</sequence>
<dbReference type="AlphaFoldDB" id="U2CVY8"/>
<dbReference type="OrthoDB" id="1097411at2"/>
<proteinExistence type="predicted"/>
<evidence type="ECO:0000256" key="2">
    <source>
        <dbReference type="ARBA" id="ARBA00022692"/>
    </source>
</evidence>
<evidence type="ECO:0000256" key="1">
    <source>
        <dbReference type="ARBA" id="ARBA00004141"/>
    </source>
</evidence>
<feature type="transmembrane region" description="Helical" evidence="5">
    <location>
        <begin position="52"/>
        <end position="73"/>
    </location>
</feature>
<feature type="transmembrane region" description="Helical" evidence="5">
    <location>
        <begin position="125"/>
        <end position="144"/>
    </location>
</feature>
<comment type="subcellular location">
    <subcellularLocation>
        <location evidence="1">Membrane</location>
        <topology evidence="1">Multi-pass membrane protein</topology>
    </subcellularLocation>
</comment>
<evidence type="ECO:0000256" key="4">
    <source>
        <dbReference type="ARBA" id="ARBA00023136"/>
    </source>
</evidence>
<name>U2CVY8_9BACE</name>
<dbReference type="InterPro" id="IPR009908">
    <property type="entry name" value="Methylamine_util_MauE"/>
</dbReference>
<gene>
    <name evidence="7" type="ORF">HMPREF1981_00592</name>
</gene>
<dbReference type="GO" id="GO:0030416">
    <property type="term" value="P:methylamine metabolic process"/>
    <property type="evidence" value="ECO:0007669"/>
    <property type="project" value="InterPro"/>
</dbReference>
<accession>U2CVY8</accession>
<evidence type="ECO:0000256" key="5">
    <source>
        <dbReference type="SAM" id="Phobius"/>
    </source>
</evidence>
<evidence type="ECO:0000313" key="8">
    <source>
        <dbReference type="Proteomes" id="UP000016496"/>
    </source>
</evidence>
<evidence type="ECO:0000313" key="7">
    <source>
        <dbReference type="EMBL" id="ERI88208.1"/>
    </source>
</evidence>
<dbReference type="Pfam" id="PF07291">
    <property type="entry name" value="MauE"/>
    <property type="match status" value="1"/>
</dbReference>
<protein>
    <recommendedName>
        <fullName evidence="6">Methylamine utilisation protein MauE domain-containing protein</fullName>
    </recommendedName>
</protein>
<reference evidence="7 8" key="1">
    <citation type="submission" date="2013-08" db="EMBL/GenBank/DDBJ databases">
        <authorList>
            <person name="Weinstock G."/>
            <person name="Sodergren E."/>
            <person name="Wylie T."/>
            <person name="Fulton L."/>
            <person name="Fulton R."/>
            <person name="Fronick C."/>
            <person name="O'Laughlin M."/>
            <person name="Godfrey J."/>
            <person name="Miner T."/>
            <person name="Herter B."/>
            <person name="Appelbaum E."/>
            <person name="Cordes M."/>
            <person name="Lek S."/>
            <person name="Wollam A."/>
            <person name="Pepin K.H."/>
            <person name="Palsikar V.B."/>
            <person name="Mitreva M."/>
            <person name="Wilson R.K."/>
        </authorList>
    </citation>
    <scope>NUCLEOTIDE SEQUENCE [LARGE SCALE GENOMIC DNA]</scope>
    <source>
        <strain evidence="7 8">F0041</strain>
    </source>
</reference>
<dbReference type="GO" id="GO:0016020">
    <property type="term" value="C:membrane"/>
    <property type="evidence" value="ECO:0007669"/>
    <property type="project" value="UniProtKB-SubCell"/>
</dbReference>
<keyword evidence="2 5" id="KW-0812">Transmembrane</keyword>
<dbReference type="RefSeq" id="WP_021643966.1">
    <property type="nucleotide sequence ID" value="NZ_KE993058.1"/>
</dbReference>
<evidence type="ECO:0000259" key="6">
    <source>
        <dbReference type="Pfam" id="PF07291"/>
    </source>
</evidence>
<dbReference type="Proteomes" id="UP000016496">
    <property type="component" value="Unassembled WGS sequence"/>
</dbReference>
<organism evidence="7 8">
    <name type="scientific">Bacteroides pyogenes F0041</name>
    <dbReference type="NCBI Taxonomy" id="1321819"/>
    <lineage>
        <taxon>Bacteria</taxon>
        <taxon>Pseudomonadati</taxon>
        <taxon>Bacteroidota</taxon>
        <taxon>Bacteroidia</taxon>
        <taxon>Bacteroidales</taxon>
        <taxon>Bacteroidaceae</taxon>
        <taxon>Bacteroides</taxon>
    </lineage>
</organism>
<evidence type="ECO:0000256" key="3">
    <source>
        <dbReference type="ARBA" id="ARBA00022989"/>
    </source>
</evidence>
<dbReference type="EMBL" id="AWSV01000040">
    <property type="protein sequence ID" value="ERI88208.1"/>
    <property type="molecule type" value="Genomic_DNA"/>
</dbReference>
<keyword evidence="4 5" id="KW-0472">Membrane</keyword>
<feature type="domain" description="Methylamine utilisation protein MauE" evidence="6">
    <location>
        <begin position="7"/>
        <end position="140"/>
    </location>
</feature>
<feature type="transmembrane region" description="Helical" evidence="5">
    <location>
        <begin position="12"/>
        <end position="32"/>
    </location>
</feature>
<feature type="transmembrane region" description="Helical" evidence="5">
    <location>
        <begin position="85"/>
        <end position="105"/>
    </location>
</feature>
<dbReference type="PATRIC" id="fig|1321819.3.peg.551"/>
<keyword evidence="3 5" id="KW-1133">Transmembrane helix</keyword>
<comment type="caution">
    <text evidence="7">The sequence shown here is derived from an EMBL/GenBank/DDBJ whole genome shotgun (WGS) entry which is preliminary data.</text>
</comment>